<sequence>MATDVISSLAGSLDAEIEKARENLKGVDSNIKKLFGKDVSEFNSFSKFGRRGGHPQEYTEAPHEHPNTFAPNRGHRRRDEFERHEDEPGEKRRRVEGRPPPVVIGPRLRPRFDAEEEYDQGHGNLGRRLQSRIVSSTREKSRDEVLAEQSKDKIGIARNRRMFGALLGTLHRFKQEETKLKTKEEKRAQIEAKLDEAAKREREEVKKEKLQLIRERKLQLTEIKRLEIKRRRIAELEQWENKTRFLTNFIRTEAKPHIFYLPKMLNPVTECRLDQSKQCVTEMISSKRKLVLEDLEEFEQRSRRYWESRVDGDAAPKRAEVDPMDEDMEFELKEIMKREDMSEEVEDFTVTVFETSKDEPESMEDAVEEEEKKSLILSVKVEAQENLEPDRDQEMEEGEGDEEDDGMNGETKGSPPDNE</sequence>
<evidence type="ECO:0000256" key="1">
    <source>
        <dbReference type="ARBA" id="ARBA00004123"/>
    </source>
</evidence>
<keyword evidence="3" id="KW-0507">mRNA processing</keyword>
<dbReference type="GO" id="GO:0006397">
    <property type="term" value="P:mRNA processing"/>
    <property type="evidence" value="ECO:0007669"/>
    <property type="project" value="UniProtKB-KW"/>
</dbReference>
<evidence type="ECO:0000256" key="9">
    <source>
        <dbReference type="SAM" id="MobiDB-lite"/>
    </source>
</evidence>
<evidence type="ECO:0000256" key="5">
    <source>
        <dbReference type="ARBA" id="ARBA00023163"/>
    </source>
</evidence>
<dbReference type="PANTHER" id="PTHR12707:SF0">
    <property type="entry name" value="PININ"/>
    <property type="match status" value="1"/>
</dbReference>
<dbReference type="GO" id="GO:0071013">
    <property type="term" value="C:catalytic step 2 spliceosome"/>
    <property type="evidence" value="ECO:0007669"/>
    <property type="project" value="TreeGrafter"/>
</dbReference>
<evidence type="ECO:0000256" key="4">
    <source>
        <dbReference type="ARBA" id="ARBA00023015"/>
    </source>
</evidence>
<evidence type="ECO:0000313" key="12">
    <source>
        <dbReference type="Proteomes" id="UP000708208"/>
    </source>
</evidence>
<feature type="region of interest" description="Disordered" evidence="9">
    <location>
        <begin position="350"/>
        <end position="419"/>
    </location>
</feature>
<keyword evidence="8" id="KW-0175">Coiled coil</keyword>
<keyword evidence="7" id="KW-0539">Nucleus</keyword>
<comment type="similarity">
    <text evidence="2">Belongs to the pinin family.</text>
</comment>
<evidence type="ECO:0000256" key="2">
    <source>
        <dbReference type="ARBA" id="ARBA00010386"/>
    </source>
</evidence>
<evidence type="ECO:0000256" key="8">
    <source>
        <dbReference type="SAM" id="Coils"/>
    </source>
</evidence>
<evidence type="ECO:0000313" key="11">
    <source>
        <dbReference type="EMBL" id="CAG7675608.1"/>
    </source>
</evidence>
<feature type="region of interest" description="Disordered" evidence="9">
    <location>
        <begin position="44"/>
        <end position="128"/>
    </location>
</feature>
<name>A0A8J2NN27_9HEXA</name>
<proteinExistence type="inferred from homology"/>
<keyword evidence="4" id="KW-0805">Transcription regulation</keyword>
<dbReference type="AlphaFoldDB" id="A0A8J2NN27"/>
<dbReference type="GO" id="GO:0008380">
    <property type="term" value="P:RNA splicing"/>
    <property type="evidence" value="ECO:0007669"/>
    <property type="project" value="UniProtKB-KW"/>
</dbReference>
<dbReference type="InterPro" id="IPR006786">
    <property type="entry name" value="Pinin_SDK_MemA"/>
</dbReference>
<comment type="subcellular location">
    <subcellularLocation>
        <location evidence="1">Nucleus</location>
    </subcellularLocation>
</comment>
<evidence type="ECO:0000256" key="6">
    <source>
        <dbReference type="ARBA" id="ARBA00023187"/>
    </source>
</evidence>
<dbReference type="Proteomes" id="UP000708208">
    <property type="component" value="Unassembled WGS sequence"/>
</dbReference>
<keyword evidence="6" id="KW-0508">mRNA splicing</keyword>
<evidence type="ECO:0000259" key="10">
    <source>
        <dbReference type="Pfam" id="PF04696"/>
    </source>
</evidence>
<organism evidence="11 12">
    <name type="scientific">Allacma fusca</name>
    <dbReference type="NCBI Taxonomy" id="39272"/>
    <lineage>
        <taxon>Eukaryota</taxon>
        <taxon>Metazoa</taxon>
        <taxon>Ecdysozoa</taxon>
        <taxon>Arthropoda</taxon>
        <taxon>Hexapoda</taxon>
        <taxon>Collembola</taxon>
        <taxon>Symphypleona</taxon>
        <taxon>Sminthuridae</taxon>
        <taxon>Allacma</taxon>
    </lineage>
</organism>
<dbReference type="PANTHER" id="PTHR12707">
    <property type="entry name" value="PINN"/>
    <property type="match status" value="1"/>
</dbReference>
<feature type="coiled-coil region" evidence="8">
    <location>
        <begin position="173"/>
        <end position="215"/>
    </location>
</feature>
<evidence type="ECO:0000256" key="7">
    <source>
        <dbReference type="ARBA" id="ARBA00023242"/>
    </source>
</evidence>
<dbReference type="Pfam" id="PF04696">
    <property type="entry name" value="Pinin_SDK_memA"/>
    <property type="match status" value="1"/>
</dbReference>
<feature type="compositionally biased region" description="Basic and acidic residues" evidence="9">
    <location>
        <begin position="77"/>
        <end position="90"/>
    </location>
</feature>
<gene>
    <name evidence="11" type="ORF">AFUS01_LOCUS2376</name>
</gene>
<protein>
    <recommendedName>
        <fullName evidence="10">Pinin/SDK/MemA protein domain-containing protein</fullName>
    </recommendedName>
</protein>
<dbReference type="EMBL" id="CAJVCH010013535">
    <property type="protein sequence ID" value="CAG7675608.1"/>
    <property type="molecule type" value="Genomic_DNA"/>
</dbReference>
<dbReference type="InterPro" id="IPR039853">
    <property type="entry name" value="Pinin"/>
</dbReference>
<keyword evidence="12" id="KW-1185">Reference proteome</keyword>
<reference evidence="11" key="1">
    <citation type="submission" date="2021-06" db="EMBL/GenBank/DDBJ databases">
        <authorList>
            <person name="Hodson N. C."/>
            <person name="Mongue J. A."/>
            <person name="Jaron S. K."/>
        </authorList>
    </citation>
    <scope>NUCLEOTIDE SEQUENCE</scope>
</reference>
<dbReference type="OrthoDB" id="330772at2759"/>
<evidence type="ECO:0000256" key="3">
    <source>
        <dbReference type="ARBA" id="ARBA00022664"/>
    </source>
</evidence>
<feature type="domain" description="Pinin/SDK/MemA protein" evidence="10">
    <location>
        <begin position="157"/>
        <end position="277"/>
    </location>
</feature>
<comment type="caution">
    <text evidence="11">The sequence shown here is derived from an EMBL/GenBank/DDBJ whole genome shotgun (WGS) entry which is preliminary data.</text>
</comment>
<keyword evidence="5" id="KW-0804">Transcription</keyword>
<accession>A0A8J2NN27</accession>
<feature type="compositionally biased region" description="Acidic residues" evidence="9">
    <location>
        <begin position="385"/>
        <end position="407"/>
    </location>
</feature>